<dbReference type="RefSeq" id="XP_068354810.1">
    <property type="nucleotide sequence ID" value="XM_068507922.1"/>
</dbReference>
<accession>A0A1J4JSD3</accession>
<feature type="region of interest" description="Disordered" evidence="1">
    <location>
        <begin position="121"/>
        <end position="141"/>
    </location>
</feature>
<gene>
    <name evidence="4" type="ORF">TRFO_31409</name>
</gene>
<dbReference type="CDD" id="cd00167">
    <property type="entry name" value="SANT"/>
    <property type="match status" value="2"/>
</dbReference>
<evidence type="ECO:0000313" key="4">
    <source>
        <dbReference type="EMBL" id="OHT01674.1"/>
    </source>
</evidence>
<reference evidence="4" key="1">
    <citation type="submission" date="2016-10" db="EMBL/GenBank/DDBJ databases">
        <authorList>
            <person name="Benchimol M."/>
            <person name="Almeida L.G."/>
            <person name="Vasconcelos A.T."/>
            <person name="Perreira-Neves A."/>
            <person name="Rosa I.A."/>
            <person name="Tasca T."/>
            <person name="Bogo M.R."/>
            <person name="de Souza W."/>
        </authorList>
    </citation>
    <scope>NUCLEOTIDE SEQUENCE [LARGE SCALE GENOMIC DNA]</scope>
    <source>
        <strain evidence="4">K</strain>
    </source>
</reference>
<dbReference type="PROSITE" id="PS50090">
    <property type="entry name" value="MYB_LIKE"/>
    <property type="match status" value="2"/>
</dbReference>
<dbReference type="SUPFAM" id="SSF46689">
    <property type="entry name" value="Homeodomain-like"/>
    <property type="match status" value="1"/>
</dbReference>
<feature type="domain" description="Myb-like" evidence="2">
    <location>
        <begin position="70"/>
        <end position="115"/>
    </location>
</feature>
<dbReference type="VEuPathDB" id="TrichDB:TRFO_31409"/>
<dbReference type="PANTHER" id="PTHR45614">
    <property type="entry name" value="MYB PROTEIN-RELATED"/>
    <property type="match status" value="1"/>
</dbReference>
<feature type="domain" description="HTH myb-type" evidence="3">
    <location>
        <begin position="23"/>
        <end position="73"/>
    </location>
</feature>
<evidence type="ECO:0000259" key="3">
    <source>
        <dbReference type="PROSITE" id="PS51294"/>
    </source>
</evidence>
<evidence type="ECO:0000313" key="5">
    <source>
        <dbReference type="Proteomes" id="UP000179807"/>
    </source>
</evidence>
<dbReference type="Proteomes" id="UP000179807">
    <property type="component" value="Unassembled WGS sequence"/>
</dbReference>
<dbReference type="InterPro" id="IPR050560">
    <property type="entry name" value="MYB_TF"/>
</dbReference>
<sequence>MSGPTDICNVQVISTIREKLPPRTKFTPEEDQKLRQLVKSCPNMSWKQIAGIMGNRSPRQCRERYNNYLSPEINHEPWTSEEDELLLKKFQEYGPQWAFMTKFFNSRSCVDLKNHHAKISNQSLHNSEARSPPTDVKSPASTFPTTRTMFVLPSISPINYSNNEKNPVFEGKEIYNQDSIPSSNLSSEKAFHVFDNHYNDFFNQDCLFDGLEVMRQEAESIYDLEYAFEHDVFAII</sequence>
<dbReference type="OrthoDB" id="2143914at2759"/>
<dbReference type="InterPro" id="IPR009057">
    <property type="entry name" value="Homeodomain-like_sf"/>
</dbReference>
<dbReference type="GO" id="GO:0000981">
    <property type="term" value="F:DNA-binding transcription factor activity, RNA polymerase II-specific"/>
    <property type="evidence" value="ECO:0007669"/>
    <property type="project" value="TreeGrafter"/>
</dbReference>
<dbReference type="InterPro" id="IPR001005">
    <property type="entry name" value="SANT/Myb"/>
</dbReference>
<dbReference type="GeneID" id="94842626"/>
<organism evidence="4 5">
    <name type="scientific">Tritrichomonas foetus</name>
    <dbReference type="NCBI Taxonomy" id="1144522"/>
    <lineage>
        <taxon>Eukaryota</taxon>
        <taxon>Metamonada</taxon>
        <taxon>Parabasalia</taxon>
        <taxon>Tritrichomonadida</taxon>
        <taxon>Tritrichomonadidae</taxon>
        <taxon>Tritrichomonas</taxon>
    </lineage>
</organism>
<dbReference type="SMART" id="SM00717">
    <property type="entry name" value="SANT"/>
    <property type="match status" value="2"/>
</dbReference>
<comment type="caution">
    <text evidence="4">The sequence shown here is derived from an EMBL/GenBank/DDBJ whole genome shotgun (WGS) entry which is preliminary data.</text>
</comment>
<feature type="domain" description="Myb-like" evidence="2">
    <location>
        <begin position="23"/>
        <end position="69"/>
    </location>
</feature>
<dbReference type="AlphaFoldDB" id="A0A1J4JSD3"/>
<dbReference type="InterPro" id="IPR017930">
    <property type="entry name" value="Myb_dom"/>
</dbReference>
<dbReference type="PANTHER" id="PTHR45614:SF253">
    <property type="entry name" value="CHROMOSOME UNDETERMINED SCAFFOLD_38, WHOLE GENOME SHOTGUN SEQUENCE"/>
    <property type="match status" value="1"/>
</dbReference>
<proteinExistence type="predicted"/>
<dbReference type="GO" id="GO:0000978">
    <property type="term" value="F:RNA polymerase II cis-regulatory region sequence-specific DNA binding"/>
    <property type="evidence" value="ECO:0007669"/>
    <property type="project" value="TreeGrafter"/>
</dbReference>
<dbReference type="PROSITE" id="PS51294">
    <property type="entry name" value="HTH_MYB"/>
    <property type="match status" value="1"/>
</dbReference>
<evidence type="ECO:0000259" key="2">
    <source>
        <dbReference type="PROSITE" id="PS50090"/>
    </source>
</evidence>
<dbReference type="Gene3D" id="1.10.10.60">
    <property type="entry name" value="Homeodomain-like"/>
    <property type="match status" value="2"/>
</dbReference>
<dbReference type="GO" id="GO:0005634">
    <property type="term" value="C:nucleus"/>
    <property type="evidence" value="ECO:0007669"/>
    <property type="project" value="TreeGrafter"/>
</dbReference>
<dbReference type="EMBL" id="MLAK01000900">
    <property type="protein sequence ID" value="OHT01674.1"/>
    <property type="molecule type" value="Genomic_DNA"/>
</dbReference>
<name>A0A1J4JSD3_9EUKA</name>
<dbReference type="Pfam" id="PF13921">
    <property type="entry name" value="Myb_DNA-bind_6"/>
    <property type="match status" value="1"/>
</dbReference>
<protein>
    <submittedName>
        <fullName evidence="4">Myb-like DNA-binding domain containing protein</fullName>
    </submittedName>
</protein>
<keyword evidence="5" id="KW-1185">Reference proteome</keyword>
<evidence type="ECO:0000256" key="1">
    <source>
        <dbReference type="SAM" id="MobiDB-lite"/>
    </source>
</evidence>